<feature type="chain" id="PRO_5003710152" evidence="1">
    <location>
        <begin position="22"/>
        <end position="40"/>
    </location>
</feature>
<name>I7GMA8_MACFA</name>
<dbReference type="AlphaFoldDB" id="I7GMA8"/>
<reference evidence="2" key="1">
    <citation type="journal article" date="2007" name="PLoS Biol.">
        <title>Rate of evolution in brain-expressed genes in humans and other primates.</title>
        <authorList>
            <person name="Wang H.-Y."/>
            <person name="Chien H.-C."/>
            <person name="Osada N."/>
            <person name="Hashimoto K."/>
            <person name="Sugano S."/>
            <person name="Gojobori T."/>
            <person name="Chou C.-K."/>
            <person name="Tsai S.-F."/>
            <person name="Wu C.-I."/>
            <person name="Shen C.-K.J."/>
        </authorList>
    </citation>
    <scope>NUCLEOTIDE SEQUENCE</scope>
</reference>
<keyword evidence="1" id="KW-0732">Signal</keyword>
<organism evidence="2">
    <name type="scientific">Macaca fascicularis</name>
    <name type="common">Crab-eating macaque</name>
    <name type="synonym">Cynomolgus monkey</name>
    <dbReference type="NCBI Taxonomy" id="9541"/>
    <lineage>
        <taxon>Eukaryota</taxon>
        <taxon>Metazoa</taxon>
        <taxon>Chordata</taxon>
        <taxon>Craniata</taxon>
        <taxon>Vertebrata</taxon>
        <taxon>Euteleostomi</taxon>
        <taxon>Mammalia</taxon>
        <taxon>Eutheria</taxon>
        <taxon>Euarchontoglires</taxon>
        <taxon>Primates</taxon>
        <taxon>Haplorrhini</taxon>
        <taxon>Catarrhini</taxon>
        <taxon>Cercopithecidae</taxon>
        <taxon>Cercopithecinae</taxon>
        <taxon>Macaca</taxon>
    </lineage>
</organism>
<protein>
    <submittedName>
        <fullName evidence="2">Macaca fascicularis brain cDNA clone: QflA-16332, similar to human SAC1 suppressor of actin mutations 1-like (yeast)(SACM1L), mRNA, RefSeq: NM_014016.2</fullName>
    </submittedName>
</protein>
<evidence type="ECO:0000313" key="2">
    <source>
        <dbReference type="EMBL" id="BAE89077.1"/>
    </source>
</evidence>
<feature type="signal peptide" evidence="1">
    <location>
        <begin position="1"/>
        <end position="21"/>
    </location>
</feature>
<evidence type="ECO:0000256" key="1">
    <source>
        <dbReference type="SAM" id="SignalP"/>
    </source>
</evidence>
<proteinExistence type="evidence at transcript level"/>
<accession>I7GMA8</accession>
<dbReference type="EMBL" id="AB172015">
    <property type="protein sequence ID" value="BAE89077.1"/>
    <property type="molecule type" value="mRNA"/>
</dbReference>
<sequence>MWSGVLLKSLVGCLMTLISLSCQCTSSLDVMREFRYTLSF</sequence>